<keyword evidence="1" id="KW-1133">Transmembrane helix</keyword>
<comment type="caution">
    <text evidence="2">The sequence shown here is derived from an EMBL/GenBank/DDBJ whole genome shotgun (WGS) entry which is preliminary data.</text>
</comment>
<keyword evidence="1" id="KW-0812">Transmembrane</keyword>
<gene>
    <name evidence="2" type="ORF">Ctob_002326</name>
</gene>
<evidence type="ECO:0000313" key="3">
    <source>
        <dbReference type="Proteomes" id="UP000037460"/>
    </source>
</evidence>
<accession>A0A0M0K0P2</accession>
<organism evidence="2 3">
    <name type="scientific">Chrysochromulina tobinii</name>
    <dbReference type="NCBI Taxonomy" id="1460289"/>
    <lineage>
        <taxon>Eukaryota</taxon>
        <taxon>Haptista</taxon>
        <taxon>Haptophyta</taxon>
        <taxon>Prymnesiophyceae</taxon>
        <taxon>Prymnesiales</taxon>
        <taxon>Chrysochromulinaceae</taxon>
        <taxon>Chrysochromulina</taxon>
    </lineage>
</organism>
<sequence>MTDSTCYTAEPVNVLDVDARETSFLPDADSDVLIIIIICCIIGWALRLLFLAYALREFVLAKATGRLSVHSDVPLHSYIVPLDINARLRFLGYLRARTPAAPTAEVVAYTNPVELRRVCLTLDSESAGSGGEGEDVASTPHLSISFDCMLPATLQSL</sequence>
<dbReference type="AlphaFoldDB" id="A0A0M0K0P2"/>
<feature type="transmembrane region" description="Helical" evidence="1">
    <location>
        <begin position="32"/>
        <end position="55"/>
    </location>
</feature>
<protein>
    <submittedName>
        <fullName evidence="2">Uncharacterized protein</fullName>
    </submittedName>
</protein>
<dbReference type="Proteomes" id="UP000037460">
    <property type="component" value="Unassembled WGS sequence"/>
</dbReference>
<evidence type="ECO:0000313" key="2">
    <source>
        <dbReference type="EMBL" id="KOO32384.1"/>
    </source>
</evidence>
<proteinExistence type="predicted"/>
<name>A0A0M0K0P2_9EUKA</name>
<reference evidence="3" key="1">
    <citation type="journal article" date="2015" name="PLoS Genet.">
        <title>Genome Sequence and Transcriptome Analyses of Chrysochromulina tobin: Metabolic Tools for Enhanced Algal Fitness in the Prominent Order Prymnesiales (Haptophyceae).</title>
        <authorList>
            <person name="Hovde B.T."/>
            <person name="Deodato C.R."/>
            <person name="Hunsperger H.M."/>
            <person name="Ryken S.A."/>
            <person name="Yost W."/>
            <person name="Jha R.K."/>
            <person name="Patterson J."/>
            <person name="Monnat R.J. Jr."/>
            <person name="Barlow S.B."/>
            <person name="Starkenburg S.R."/>
            <person name="Cattolico R.A."/>
        </authorList>
    </citation>
    <scope>NUCLEOTIDE SEQUENCE</scope>
    <source>
        <strain evidence="3">CCMP291</strain>
    </source>
</reference>
<keyword evidence="3" id="KW-1185">Reference proteome</keyword>
<dbReference type="EMBL" id="JWZX01001788">
    <property type="protein sequence ID" value="KOO32384.1"/>
    <property type="molecule type" value="Genomic_DNA"/>
</dbReference>
<keyword evidence="1" id="KW-0472">Membrane</keyword>
<evidence type="ECO:0000256" key="1">
    <source>
        <dbReference type="SAM" id="Phobius"/>
    </source>
</evidence>